<keyword evidence="1" id="KW-0472">Membrane</keyword>
<keyword evidence="1" id="KW-1133">Transmembrane helix</keyword>
<accession>A0A4R0IAQ7</accession>
<gene>
    <name evidence="2" type="ORF">E0H50_30490</name>
</gene>
<protein>
    <submittedName>
        <fullName evidence="2">Uncharacterized protein</fullName>
    </submittedName>
</protein>
<organism evidence="2 3">
    <name type="scientific">Kribbella sindirgiensis</name>
    <dbReference type="NCBI Taxonomy" id="1124744"/>
    <lineage>
        <taxon>Bacteria</taxon>
        <taxon>Bacillati</taxon>
        <taxon>Actinomycetota</taxon>
        <taxon>Actinomycetes</taxon>
        <taxon>Propionibacteriales</taxon>
        <taxon>Kribbellaceae</taxon>
        <taxon>Kribbella</taxon>
    </lineage>
</organism>
<dbReference type="AlphaFoldDB" id="A0A4R0IAQ7"/>
<sequence length="346" mass="37432">MDASEKLIADTLSRHAADAPADDHLLAVVHARLRRRRTGRSIGATVLAFAAVATAITASHSLTTELRTDPQVARPGAPAPGWHWESYKTAQVQVPDSWTQYISGPAPCTTFANSAVPSVGRFNGWLGKYGYTCEDAVLPLGRRAPYLWFNDVQAPGTKRYDAGWTEETRLVGGTKISVLTNDDALRRRILDSARPITGTDYYGCPPTDLGPHGTGLDAKEQITSADVCEYWHGSLVAGSQLGAGTASAFAQRVNGSPEGSRSPRAKGCGNIDQRTYVVTLHGRAKSDSVWIIADYCITDRTVSTDDGITQRRADRGTLDLIQQGVHRPIQPSDIFDPVRPITPPNR</sequence>
<dbReference type="RefSeq" id="WP_131294054.1">
    <property type="nucleotide sequence ID" value="NZ_SJKA01000013.1"/>
</dbReference>
<evidence type="ECO:0000313" key="2">
    <source>
        <dbReference type="EMBL" id="TCC26279.1"/>
    </source>
</evidence>
<reference evidence="2 3" key="1">
    <citation type="submission" date="2019-02" db="EMBL/GenBank/DDBJ databases">
        <title>Kribbella capetownensis sp. nov. and Kribbella speibonae sp. nov., isolated from soil.</title>
        <authorList>
            <person name="Curtis S.M."/>
            <person name="Norton I."/>
            <person name="Everest G.J."/>
            <person name="Meyers P.R."/>
        </authorList>
    </citation>
    <scope>NUCLEOTIDE SEQUENCE [LARGE SCALE GENOMIC DNA]</scope>
    <source>
        <strain evidence="2 3">DSM 27082</strain>
    </source>
</reference>
<dbReference type="OrthoDB" id="3294467at2"/>
<name>A0A4R0IAQ7_9ACTN</name>
<dbReference type="Proteomes" id="UP000292695">
    <property type="component" value="Unassembled WGS sequence"/>
</dbReference>
<keyword evidence="3" id="KW-1185">Reference proteome</keyword>
<keyword evidence="1" id="KW-0812">Transmembrane</keyword>
<feature type="transmembrane region" description="Helical" evidence="1">
    <location>
        <begin position="42"/>
        <end position="62"/>
    </location>
</feature>
<proteinExistence type="predicted"/>
<evidence type="ECO:0000256" key="1">
    <source>
        <dbReference type="SAM" id="Phobius"/>
    </source>
</evidence>
<evidence type="ECO:0000313" key="3">
    <source>
        <dbReference type="Proteomes" id="UP000292695"/>
    </source>
</evidence>
<comment type="caution">
    <text evidence="2">The sequence shown here is derived from an EMBL/GenBank/DDBJ whole genome shotgun (WGS) entry which is preliminary data.</text>
</comment>
<dbReference type="EMBL" id="SJKA01000013">
    <property type="protein sequence ID" value="TCC26279.1"/>
    <property type="molecule type" value="Genomic_DNA"/>
</dbReference>